<feature type="region of interest" description="Disordered" evidence="1">
    <location>
        <begin position="193"/>
        <end position="267"/>
    </location>
</feature>
<proteinExistence type="predicted"/>
<accession>A0A6A5KFD1</accession>
<reference evidence="2" key="1">
    <citation type="submission" date="2020-01" db="EMBL/GenBank/DDBJ databases">
        <authorList>
            <consortium name="DOE Joint Genome Institute"/>
            <person name="Haridas S."/>
            <person name="Albert R."/>
            <person name="Binder M."/>
            <person name="Bloem J."/>
            <person name="Labutti K."/>
            <person name="Salamov A."/>
            <person name="Andreopoulos B."/>
            <person name="Baker S.E."/>
            <person name="Barry K."/>
            <person name="Bills G."/>
            <person name="Bluhm B.H."/>
            <person name="Cannon C."/>
            <person name="Castanera R."/>
            <person name="Culley D.E."/>
            <person name="Daum C."/>
            <person name="Ezra D."/>
            <person name="Gonzalez J.B."/>
            <person name="Henrissat B."/>
            <person name="Kuo A."/>
            <person name="Liang C."/>
            <person name="Lipzen A."/>
            <person name="Lutzoni F."/>
            <person name="Magnuson J."/>
            <person name="Mondo S."/>
            <person name="Nolan M."/>
            <person name="Ohm R."/>
            <person name="Pangilinan J."/>
            <person name="Park H.-J."/>
            <person name="Ramirez L."/>
            <person name="Alfaro M."/>
            <person name="Sun H."/>
            <person name="Tritt A."/>
            <person name="Yoshinaga Y."/>
            <person name="Zwiers L.-H."/>
            <person name="Turgeon B.G."/>
            <person name="Goodwin S.B."/>
            <person name="Spatafora J.W."/>
            <person name="Crous P.W."/>
            <person name="Grigoriev I.V."/>
        </authorList>
    </citation>
    <scope>NUCLEOTIDE SEQUENCE</scope>
    <source>
        <strain evidence="2">P77</strain>
    </source>
</reference>
<feature type="region of interest" description="Disordered" evidence="1">
    <location>
        <begin position="430"/>
        <end position="494"/>
    </location>
</feature>
<feature type="compositionally biased region" description="Basic and acidic residues" evidence="1">
    <location>
        <begin position="469"/>
        <end position="490"/>
    </location>
</feature>
<feature type="compositionally biased region" description="Polar residues" evidence="1">
    <location>
        <begin position="206"/>
        <end position="221"/>
    </location>
</feature>
<sequence>MFNFSGNLLAGQHDTQKQRSPPSKPTPVTFPSLQPPEPSIRTPPAVWTVQETNFSAHFLGLKKPSDVREETLVFLNVTFQPEYDFETLLSSLSNNAQSHIPPRSWLDPPGEHQPADSLPVAFLSNGRRLPEQREFYIQARELLFKNGDAFSTLTRKSNGGQARPRLAHFRKFWESLDNLAYYWDTSLDEYLPPAPKSGSGGEETVSDSLAGSSNTKSQIVQNEADPDCVSTTKPGLRTPEEEEPRKKVKTEEMGREETPSLVHNANGFSNGPLAANASSMMANRVLPARVPPSKPGTKDSRSKLDNLSNGSYRGYRIGNGAEMPDQYRIDCVRAFLEPIAWSFGLTLSPHRRPPVLKLGHVRFPVRMSSVAWRSPKDMMKARQGHMEGPILGVQCRADVNFGSTGNLYAQSALDAVRELGGLLLLAQERAREGRPERREGEGKWWTAKERWGGGPGGEVGEATGATDIPVKDAAPKAEEKSVERNRDGSKVRRRPTPAEIWKTIRCGNSLWDPKVTYEAIGKDRSVEWDDVFMISSLNHHISLLNLRVHPAYLEYITEGELPGESPSDADWCSPKLRRTRWFDLFNIDDRTEAMRGIWGIMSYLMRANSEGHADTAMNK</sequence>
<name>A0A6A5KFD1_9PLEO</name>
<evidence type="ECO:0000256" key="1">
    <source>
        <dbReference type="SAM" id="MobiDB-lite"/>
    </source>
</evidence>
<dbReference type="EMBL" id="ML975323">
    <property type="protein sequence ID" value="KAF1833194.1"/>
    <property type="molecule type" value="Genomic_DNA"/>
</dbReference>
<evidence type="ECO:0000313" key="2">
    <source>
        <dbReference type="EMBL" id="KAF1833194.1"/>
    </source>
</evidence>
<protein>
    <submittedName>
        <fullName evidence="2">Uncharacterized protein</fullName>
    </submittedName>
</protein>
<gene>
    <name evidence="2" type="ORF">BDW02DRAFT_570285</name>
</gene>
<keyword evidence="3" id="KW-1185">Reference proteome</keyword>
<evidence type="ECO:0000313" key="3">
    <source>
        <dbReference type="Proteomes" id="UP000800040"/>
    </source>
</evidence>
<organism evidence="2 3">
    <name type="scientific">Decorospora gaudefroyi</name>
    <dbReference type="NCBI Taxonomy" id="184978"/>
    <lineage>
        <taxon>Eukaryota</taxon>
        <taxon>Fungi</taxon>
        <taxon>Dikarya</taxon>
        <taxon>Ascomycota</taxon>
        <taxon>Pezizomycotina</taxon>
        <taxon>Dothideomycetes</taxon>
        <taxon>Pleosporomycetidae</taxon>
        <taxon>Pleosporales</taxon>
        <taxon>Pleosporineae</taxon>
        <taxon>Pleosporaceae</taxon>
        <taxon>Decorospora</taxon>
    </lineage>
</organism>
<dbReference type="AlphaFoldDB" id="A0A6A5KFD1"/>
<feature type="region of interest" description="Disordered" evidence="1">
    <location>
        <begin position="1"/>
        <end position="43"/>
    </location>
</feature>
<feature type="compositionally biased region" description="Basic and acidic residues" evidence="1">
    <location>
        <begin position="430"/>
        <end position="451"/>
    </location>
</feature>
<dbReference type="Proteomes" id="UP000800040">
    <property type="component" value="Unassembled WGS sequence"/>
</dbReference>
<feature type="compositionally biased region" description="Basic and acidic residues" evidence="1">
    <location>
        <begin position="243"/>
        <end position="258"/>
    </location>
</feature>
<dbReference type="OrthoDB" id="5407653at2759"/>